<name>A0A061AY26_RHOTO</name>
<dbReference type="AlphaFoldDB" id="A0A061AY26"/>
<dbReference type="OrthoDB" id="2528831at2759"/>
<feature type="compositionally biased region" description="Basic and acidic residues" evidence="1">
    <location>
        <begin position="48"/>
        <end position="60"/>
    </location>
</feature>
<feature type="region of interest" description="Disordered" evidence="1">
    <location>
        <begin position="89"/>
        <end position="203"/>
    </location>
</feature>
<dbReference type="EMBL" id="LK052940">
    <property type="protein sequence ID" value="CDR40304.1"/>
    <property type="molecule type" value="Genomic_DNA"/>
</dbReference>
<feature type="region of interest" description="Disordered" evidence="1">
    <location>
        <begin position="1"/>
        <end position="60"/>
    </location>
</feature>
<feature type="compositionally biased region" description="Low complexity" evidence="1">
    <location>
        <begin position="16"/>
        <end position="29"/>
    </location>
</feature>
<protein>
    <submittedName>
        <fullName evidence="2">RHTO0S05e01090g1_1</fullName>
    </submittedName>
</protein>
<proteinExistence type="predicted"/>
<evidence type="ECO:0000313" key="2">
    <source>
        <dbReference type="EMBL" id="CDR40304.1"/>
    </source>
</evidence>
<organism evidence="2">
    <name type="scientific">Rhodotorula toruloides</name>
    <name type="common">Yeast</name>
    <name type="synonym">Rhodosporidium toruloides</name>
    <dbReference type="NCBI Taxonomy" id="5286"/>
    <lineage>
        <taxon>Eukaryota</taxon>
        <taxon>Fungi</taxon>
        <taxon>Dikarya</taxon>
        <taxon>Basidiomycota</taxon>
        <taxon>Pucciniomycotina</taxon>
        <taxon>Microbotryomycetes</taxon>
        <taxon>Sporidiobolales</taxon>
        <taxon>Sporidiobolaceae</taxon>
        <taxon>Rhodotorula</taxon>
    </lineage>
</organism>
<reference evidence="2" key="1">
    <citation type="journal article" date="2014" name="Genome Announc.">
        <title>Draft genome sequence of Rhodosporidium toruloides CECT1137, an oleaginous yeast of biotechnological interest.</title>
        <authorList>
            <person name="Morin N."/>
            <person name="Calcas X."/>
            <person name="Devillers H."/>
            <person name="Durrens P."/>
            <person name="Sherman D.J."/>
            <person name="Nicaud J.-M."/>
            <person name="Neuveglise C."/>
        </authorList>
    </citation>
    <scope>NUCLEOTIDE SEQUENCE</scope>
    <source>
        <strain evidence="2">CECT1137</strain>
    </source>
</reference>
<gene>
    <name evidence="2" type="ORF">RHTO0S_05e01090g</name>
</gene>
<accession>A0A061AY26</accession>
<sequence>MSADPRRTMRTRAIRASSAPVLPSSLSPVTELAMGQSSAPLPHSEGSSNDRRSSRRSRDSNAVRLLVPVLEYRDRFTDTLPVVVESPGTLFALSPSPSSSRPALQANRQRRHTDPSPASWMPSAHADQVLATLEPPPPDYDELFVPTPADSPRSASPVPPPGPPSYTAAVQAGAGRERSRTGQGRRGSGSSGSTAEEGQKRSMVKRFVRWLVVDDKRPTPAQQPWTGYASLFG</sequence>
<evidence type="ECO:0000256" key="1">
    <source>
        <dbReference type="SAM" id="MobiDB-lite"/>
    </source>
</evidence>